<sequence>MSSAKSSYSRLEALRKRVETVKPVKTKALKTSLNEKNELPPPPAEPEGPIVGPMTAIEQTINSAKYDKPIVSQKTGKGYGADDRAFRQMNVYFDYASYAEQCAHGKPNFAPKLSKKQIESLKKQKKQKKMEKLKEWLYND</sequence>
<feature type="region of interest" description="Disordered" evidence="1">
    <location>
        <begin position="25"/>
        <end position="51"/>
    </location>
</feature>
<evidence type="ECO:0000256" key="1">
    <source>
        <dbReference type="SAM" id="MobiDB-lite"/>
    </source>
</evidence>
<name>A0A075AST4_ROZAC</name>
<dbReference type="AlphaFoldDB" id="A0A075AST4"/>
<gene>
    <name evidence="2" type="ORF">O9G_000264</name>
</gene>
<dbReference type="EMBL" id="KE561209">
    <property type="protein sequence ID" value="EPZ31785.1"/>
    <property type="molecule type" value="Genomic_DNA"/>
</dbReference>
<keyword evidence="3" id="KW-1185">Reference proteome</keyword>
<protein>
    <submittedName>
        <fullName evidence="2">Uncharacterized protein</fullName>
    </submittedName>
</protein>
<organism evidence="2 3">
    <name type="scientific">Rozella allomycis (strain CSF55)</name>
    <dbReference type="NCBI Taxonomy" id="988480"/>
    <lineage>
        <taxon>Eukaryota</taxon>
        <taxon>Fungi</taxon>
        <taxon>Fungi incertae sedis</taxon>
        <taxon>Cryptomycota</taxon>
        <taxon>Cryptomycota incertae sedis</taxon>
        <taxon>Rozella</taxon>
    </lineage>
</organism>
<dbReference type="HOGENOM" id="CLU_1836278_0_0_1"/>
<evidence type="ECO:0000313" key="2">
    <source>
        <dbReference type="EMBL" id="EPZ31785.1"/>
    </source>
</evidence>
<dbReference type="Proteomes" id="UP000030755">
    <property type="component" value="Unassembled WGS sequence"/>
</dbReference>
<accession>A0A075AST4</accession>
<reference evidence="2 3" key="1">
    <citation type="journal article" date="2013" name="Curr. Biol.">
        <title>Shared signatures of parasitism and phylogenomics unite Cryptomycota and microsporidia.</title>
        <authorList>
            <person name="James T.Y."/>
            <person name="Pelin A."/>
            <person name="Bonen L."/>
            <person name="Ahrendt S."/>
            <person name="Sain D."/>
            <person name="Corradi N."/>
            <person name="Stajich J.E."/>
        </authorList>
    </citation>
    <scope>NUCLEOTIDE SEQUENCE [LARGE SCALE GENOMIC DNA]</scope>
    <source>
        <strain evidence="2 3">CSF55</strain>
    </source>
</reference>
<proteinExistence type="predicted"/>
<evidence type="ECO:0000313" key="3">
    <source>
        <dbReference type="Proteomes" id="UP000030755"/>
    </source>
</evidence>